<organism evidence="9 10">
    <name type="scientific">candidate division CSSED10-310 bacterium</name>
    <dbReference type="NCBI Taxonomy" id="2855610"/>
    <lineage>
        <taxon>Bacteria</taxon>
        <taxon>Bacteria division CSSED10-310</taxon>
    </lineage>
</organism>
<comment type="similarity">
    <text evidence="6">Belongs to the peptidase M24A family. Methionine aminopeptidase type 1 subfamily.</text>
</comment>
<keyword evidence="4 6" id="KW-0479">Metal-binding</keyword>
<keyword evidence="10" id="KW-1185">Reference proteome</keyword>
<feature type="binding site" evidence="6">
    <location>
        <position position="114"/>
    </location>
    <ligand>
        <name>a divalent metal cation</name>
        <dbReference type="ChEBI" id="CHEBI:60240"/>
        <label>1</label>
    </ligand>
</feature>
<reference evidence="9 10" key="1">
    <citation type="submission" date="2024-09" db="EMBL/GenBank/DDBJ databases">
        <title>Laminarin stimulates single cell rates of sulfate reduction while oxygen inhibits transcriptomic activity in coastal marine sediment.</title>
        <authorList>
            <person name="Lindsay M."/>
            <person name="Orcutt B."/>
            <person name="Emerson D."/>
            <person name="Stepanauskas R."/>
            <person name="D'Angelo T."/>
        </authorList>
    </citation>
    <scope>NUCLEOTIDE SEQUENCE [LARGE SCALE GENOMIC DNA]</scope>
    <source>
        <strain evidence="9">SAG AM-311-K15</strain>
    </source>
</reference>
<accession>A0ABV6YSQ9</accession>
<dbReference type="PANTHER" id="PTHR43330:SF27">
    <property type="entry name" value="METHIONINE AMINOPEPTIDASE"/>
    <property type="match status" value="1"/>
</dbReference>
<evidence type="ECO:0000256" key="7">
    <source>
        <dbReference type="RuleBase" id="RU003653"/>
    </source>
</evidence>
<dbReference type="InterPro" id="IPR036005">
    <property type="entry name" value="Creatinase/aminopeptidase-like"/>
</dbReference>
<dbReference type="GO" id="GO:0004239">
    <property type="term" value="F:initiator methionyl aminopeptidase activity"/>
    <property type="evidence" value="ECO:0007669"/>
    <property type="project" value="UniProtKB-EC"/>
</dbReference>
<feature type="binding site" evidence="6">
    <location>
        <position position="86"/>
    </location>
    <ligand>
        <name>substrate</name>
    </ligand>
</feature>
<comment type="caution">
    <text evidence="9">The sequence shown here is derived from an EMBL/GenBank/DDBJ whole genome shotgun (WGS) entry which is preliminary data.</text>
</comment>
<gene>
    <name evidence="6 9" type="primary">map</name>
    <name evidence="9" type="ORF">ACFL27_03230</name>
</gene>
<feature type="binding site" evidence="6">
    <location>
        <position position="184"/>
    </location>
    <ligand>
        <name>substrate</name>
    </ligand>
</feature>
<evidence type="ECO:0000259" key="8">
    <source>
        <dbReference type="Pfam" id="PF00557"/>
    </source>
</evidence>
<evidence type="ECO:0000256" key="6">
    <source>
        <dbReference type="HAMAP-Rule" id="MF_01974"/>
    </source>
</evidence>
<comment type="subunit">
    <text evidence="6">Monomer.</text>
</comment>
<dbReference type="PROSITE" id="PS00680">
    <property type="entry name" value="MAP_1"/>
    <property type="match status" value="1"/>
</dbReference>
<keyword evidence="2 6" id="KW-0031">Aminopeptidase</keyword>
<feature type="binding site" evidence="6">
    <location>
        <position position="103"/>
    </location>
    <ligand>
        <name>a divalent metal cation</name>
        <dbReference type="ChEBI" id="CHEBI:60240"/>
        <label>1</label>
    </ligand>
</feature>
<protein>
    <recommendedName>
        <fullName evidence="6 7">Methionine aminopeptidase</fullName>
        <shortName evidence="6">MAP</shortName>
        <shortName evidence="6">MetAP</shortName>
        <ecNumber evidence="6 7">3.4.11.18</ecNumber>
    </recommendedName>
    <alternativeName>
        <fullName evidence="6">Peptidase M</fullName>
    </alternativeName>
</protein>
<feature type="binding site" evidence="6">
    <location>
        <position position="210"/>
    </location>
    <ligand>
        <name>a divalent metal cation</name>
        <dbReference type="ChEBI" id="CHEBI:60240"/>
        <label>2</label>
        <note>catalytic</note>
    </ligand>
</feature>
<dbReference type="NCBIfam" id="TIGR00500">
    <property type="entry name" value="met_pdase_I"/>
    <property type="match status" value="1"/>
</dbReference>
<evidence type="ECO:0000313" key="9">
    <source>
        <dbReference type="EMBL" id="MFC1849201.1"/>
    </source>
</evidence>
<evidence type="ECO:0000256" key="5">
    <source>
        <dbReference type="ARBA" id="ARBA00022801"/>
    </source>
</evidence>
<keyword evidence="3 6" id="KW-0645">Protease</keyword>
<evidence type="ECO:0000256" key="3">
    <source>
        <dbReference type="ARBA" id="ARBA00022670"/>
    </source>
</evidence>
<dbReference type="PANTHER" id="PTHR43330">
    <property type="entry name" value="METHIONINE AMINOPEPTIDASE"/>
    <property type="match status" value="1"/>
</dbReference>
<feature type="binding site" evidence="6">
    <location>
        <position position="177"/>
    </location>
    <ligand>
        <name>a divalent metal cation</name>
        <dbReference type="ChEBI" id="CHEBI:60240"/>
        <label>2</label>
        <note>catalytic</note>
    </ligand>
</feature>
<dbReference type="Gene3D" id="3.90.230.10">
    <property type="entry name" value="Creatinase/methionine aminopeptidase superfamily"/>
    <property type="match status" value="1"/>
</dbReference>
<dbReference type="EMBL" id="JBHPBY010000026">
    <property type="protein sequence ID" value="MFC1849201.1"/>
    <property type="molecule type" value="Genomic_DNA"/>
</dbReference>
<comment type="function">
    <text evidence="1 6">Removes the N-terminal methionine from nascent proteins. The N-terminal methionine is often cleaved when the second residue in the primary sequence is small and uncharged (Met-Ala-, Cys, Gly, Pro, Ser, Thr, or Val). Requires deformylation of the N(alpha)-formylated initiator methionine before it can be hydrolyzed.</text>
</comment>
<feature type="binding site" evidence="6">
    <location>
        <position position="241"/>
    </location>
    <ligand>
        <name>a divalent metal cation</name>
        <dbReference type="ChEBI" id="CHEBI:60240"/>
        <label>1</label>
    </ligand>
</feature>
<dbReference type="InterPro" id="IPR001714">
    <property type="entry name" value="Pept_M24_MAP"/>
</dbReference>
<dbReference type="SUPFAM" id="SSF55920">
    <property type="entry name" value="Creatinase/aminopeptidase"/>
    <property type="match status" value="1"/>
</dbReference>
<evidence type="ECO:0000313" key="10">
    <source>
        <dbReference type="Proteomes" id="UP001594351"/>
    </source>
</evidence>
<dbReference type="Proteomes" id="UP001594351">
    <property type="component" value="Unassembled WGS sequence"/>
</dbReference>
<feature type="binding site" evidence="6">
    <location>
        <position position="241"/>
    </location>
    <ligand>
        <name>a divalent metal cation</name>
        <dbReference type="ChEBI" id="CHEBI:60240"/>
        <label>2</label>
        <note>catalytic</note>
    </ligand>
</feature>
<evidence type="ECO:0000256" key="4">
    <source>
        <dbReference type="ARBA" id="ARBA00022723"/>
    </source>
</evidence>
<dbReference type="PRINTS" id="PR00599">
    <property type="entry name" value="MAPEPTIDASE"/>
</dbReference>
<proteinExistence type="inferred from homology"/>
<dbReference type="CDD" id="cd01086">
    <property type="entry name" value="MetAP1"/>
    <property type="match status" value="1"/>
</dbReference>
<evidence type="ECO:0000256" key="1">
    <source>
        <dbReference type="ARBA" id="ARBA00002521"/>
    </source>
</evidence>
<comment type="catalytic activity">
    <reaction evidence="6 7">
        <text>Release of N-terminal amino acids, preferentially methionine, from peptides and arylamides.</text>
        <dbReference type="EC" id="3.4.11.18"/>
    </reaction>
</comment>
<dbReference type="EC" id="3.4.11.18" evidence="6 7"/>
<sequence length="263" mass="28937">MERIQHEYPMVILKSEREIEKIRASSQIVARTHQHLEKYIVAGITTERLNDLADEFIRQEGAVPSSLGYRGFPKSICTSINEVIVHGIPGARKLKNGDVITIDITVFKDGYHGDSAKTFMIGKVSNLAQKLVQVTKDALRIGIEQAQEGNRLGDIGHAIETFVNKHGFATVRDFTGHGIGRGFHEAPQVLHYGKAGTGLKIKKGMVFTIEPMINVGTHKVRILKDGWTAVTRDGSLSAQFEHTVAITTNGTEVLSQSPVENLC</sequence>
<dbReference type="InterPro" id="IPR000994">
    <property type="entry name" value="Pept_M24"/>
</dbReference>
<feature type="binding site" evidence="6">
    <location>
        <position position="114"/>
    </location>
    <ligand>
        <name>a divalent metal cation</name>
        <dbReference type="ChEBI" id="CHEBI:60240"/>
        <label>2</label>
        <note>catalytic</note>
    </ligand>
</feature>
<evidence type="ECO:0000256" key="2">
    <source>
        <dbReference type="ARBA" id="ARBA00022438"/>
    </source>
</evidence>
<dbReference type="HAMAP" id="MF_01974">
    <property type="entry name" value="MetAP_1"/>
    <property type="match status" value="1"/>
</dbReference>
<dbReference type="Pfam" id="PF00557">
    <property type="entry name" value="Peptidase_M24"/>
    <property type="match status" value="1"/>
</dbReference>
<name>A0ABV6YSQ9_UNCC1</name>
<feature type="domain" description="Peptidase M24" evidence="8">
    <location>
        <begin position="20"/>
        <end position="247"/>
    </location>
</feature>
<dbReference type="InterPro" id="IPR002467">
    <property type="entry name" value="Pept_M24A_MAP1"/>
</dbReference>
<keyword evidence="5 6" id="KW-0378">Hydrolase</keyword>
<comment type="cofactor">
    <cofactor evidence="6">
        <name>Co(2+)</name>
        <dbReference type="ChEBI" id="CHEBI:48828"/>
    </cofactor>
    <cofactor evidence="6">
        <name>Zn(2+)</name>
        <dbReference type="ChEBI" id="CHEBI:29105"/>
    </cofactor>
    <cofactor evidence="6">
        <name>Mn(2+)</name>
        <dbReference type="ChEBI" id="CHEBI:29035"/>
    </cofactor>
    <cofactor evidence="6">
        <name>Fe(2+)</name>
        <dbReference type="ChEBI" id="CHEBI:29033"/>
    </cofactor>
    <text evidence="6">Binds 2 divalent metal cations per subunit. Has a high-affinity and a low affinity metal-binding site. The true nature of the physiological cofactor is under debate. The enzyme is active with cobalt, zinc, manganese or divalent iron ions. Most likely, methionine aminopeptidases function as mononuclear Fe(2+)-metalloproteases under physiological conditions, and the catalytically relevant metal-binding site has been assigned to the histidine-containing high-affinity site.</text>
</comment>